<accession>A0ACB7CAQ1</accession>
<gene>
    <name evidence="1" type="ORF">PORY_002165</name>
</gene>
<evidence type="ECO:0000313" key="1">
    <source>
        <dbReference type="EMBL" id="KAG4304455.1"/>
    </source>
</evidence>
<reference evidence="1 2" key="1">
    <citation type="journal article" date="2021" name="Commun. Biol.">
        <title>Genomic insights into the host specific adaptation of the Pneumocystis genus.</title>
        <authorList>
            <person name="Cisse O.H."/>
            <person name="Ma L."/>
            <person name="Dekker J.P."/>
            <person name="Khil P.P."/>
            <person name="Youn J.-H."/>
            <person name="Brenchley J.M."/>
            <person name="Blair R."/>
            <person name="Pahar B."/>
            <person name="Chabe M."/>
            <person name="Van Rompay K.K.A."/>
            <person name="Keesler R."/>
            <person name="Sukura A."/>
            <person name="Hirsch V."/>
            <person name="Kutty G."/>
            <person name="Liu Y."/>
            <person name="Peng L."/>
            <person name="Chen J."/>
            <person name="Song J."/>
            <person name="Weissenbacher-Lang C."/>
            <person name="Xu J."/>
            <person name="Upham N.S."/>
            <person name="Stajich J.E."/>
            <person name="Cuomo C.A."/>
            <person name="Cushion M.T."/>
            <person name="Kovacs J.A."/>
        </authorList>
    </citation>
    <scope>NUCLEOTIDE SEQUENCE [LARGE SCALE GENOMIC DNA]</scope>
    <source>
        <strain evidence="1 2">RABM</strain>
    </source>
</reference>
<organism evidence="1 2">
    <name type="scientific">Pneumocystis oryctolagi</name>
    <dbReference type="NCBI Taxonomy" id="42067"/>
    <lineage>
        <taxon>Eukaryota</taxon>
        <taxon>Fungi</taxon>
        <taxon>Dikarya</taxon>
        <taxon>Ascomycota</taxon>
        <taxon>Taphrinomycotina</taxon>
        <taxon>Pneumocystomycetes</taxon>
        <taxon>Pneumocystaceae</taxon>
        <taxon>Pneumocystis</taxon>
    </lineage>
</organism>
<name>A0ACB7CAQ1_9ASCO</name>
<dbReference type="Proteomes" id="UP000768646">
    <property type="component" value="Unassembled WGS sequence"/>
</dbReference>
<sequence>MALDKDENDSNTSIFVRKVPFHVSSASFSSFFSEIAPVKHAMIVTDSEMKTSKGYGFVSFSTHADAKKAICELKKRSLDGHFLKAEFAKRRHRNDKKDTLKEHKEAEGVSKKLLRPFLIVRNLPWSVRKKDDAFFLKFRKYGKVINVIIPRKKGGKMSGFAFVHMKKMSAAENAIKNINGVELNGRQVAVDWALSQDEWKSFLEKEKKNHEDTSFHSEPSLLEEKDIISCAGSENEINSQDLSIIEEKQGISDVPNDDNEKTLFVKNLSSETTNNILFSHFRQFGSLKYARVVIDSFTGKAKGTAFVCFHNKADMENCLKMYQNILQQSDLVSKKSSILVQNEMINDNAKKFILDGHLLSVFPSLHKKNISEVENSNRKEGKYILKKNFDKRNLFLLNEGYIDSKSPLFNLLSETELSMRNQSLTQRKKLLEKNPSLYISLTRLAVRNIPKDISDKELKALAREACVNFAKEVRENKRMPLTREEKLRDGNPKKGKKGIVRQAKILQEKNGEKRGCGFIEYVGHRWALMGLRWLNGRKISSKKNENIKKSLIVEFALENINVVNRRKERENRDKKKVQSRIDDKILKESEKKRNRDESSDLSEAEDKKRIRLSYIISRKRRERKARRR</sequence>
<comment type="caution">
    <text evidence="1">The sequence shown here is derived from an EMBL/GenBank/DDBJ whole genome shotgun (WGS) entry which is preliminary data.</text>
</comment>
<dbReference type="EMBL" id="JABTEG010000008">
    <property type="protein sequence ID" value="KAG4304455.1"/>
    <property type="molecule type" value="Genomic_DNA"/>
</dbReference>
<protein>
    <submittedName>
        <fullName evidence="1">Uncharacterized protein</fullName>
    </submittedName>
</protein>
<keyword evidence="2" id="KW-1185">Reference proteome</keyword>
<proteinExistence type="predicted"/>
<evidence type="ECO:0000313" key="2">
    <source>
        <dbReference type="Proteomes" id="UP000768646"/>
    </source>
</evidence>